<dbReference type="Gene3D" id="3.40.30.10">
    <property type="entry name" value="Glutaredoxin"/>
    <property type="match status" value="1"/>
</dbReference>
<evidence type="ECO:0000313" key="2">
    <source>
        <dbReference type="Proteomes" id="UP001490330"/>
    </source>
</evidence>
<keyword evidence="2" id="KW-1185">Reference proteome</keyword>
<sequence length="96" mass="11322">MKLPHREDEKPSGRRDHLVTLIGKPDCHLCEEAQRVVERVCTELAVAWEQKDITQDPELHQAYWEQVPVVLVDGLQHTFWKVEENRLRRRLTRSAA</sequence>
<gene>
    <name evidence="1" type="ORF">ABT322_23250</name>
</gene>
<accession>A0ABV1VJC3</accession>
<dbReference type="InterPro" id="IPR036249">
    <property type="entry name" value="Thioredoxin-like_sf"/>
</dbReference>
<dbReference type="InterPro" id="IPR052565">
    <property type="entry name" value="Glutaredoxin-like_YDR286C"/>
</dbReference>
<dbReference type="RefSeq" id="WP_350721482.1">
    <property type="nucleotide sequence ID" value="NZ_JBEPCO010000026.1"/>
</dbReference>
<dbReference type="InterPro" id="IPR008554">
    <property type="entry name" value="Glutaredoxin-like"/>
</dbReference>
<comment type="caution">
    <text evidence="1">The sequence shown here is derived from an EMBL/GenBank/DDBJ whole genome shotgun (WGS) entry which is preliminary data.</text>
</comment>
<dbReference type="EMBL" id="JBEPCV010000023">
    <property type="protein sequence ID" value="MER6906602.1"/>
    <property type="molecule type" value="Genomic_DNA"/>
</dbReference>
<dbReference type="SUPFAM" id="SSF52833">
    <property type="entry name" value="Thioredoxin-like"/>
    <property type="match status" value="1"/>
</dbReference>
<dbReference type="Pfam" id="PF05768">
    <property type="entry name" value="Glrx-like"/>
    <property type="match status" value="1"/>
</dbReference>
<reference evidence="1 2" key="1">
    <citation type="submission" date="2024-06" db="EMBL/GenBank/DDBJ databases">
        <title>The Natural Products Discovery Center: Release of the First 8490 Sequenced Strains for Exploring Actinobacteria Biosynthetic Diversity.</title>
        <authorList>
            <person name="Kalkreuter E."/>
            <person name="Kautsar S.A."/>
            <person name="Yang D."/>
            <person name="Bader C.D."/>
            <person name="Teijaro C.N."/>
            <person name="Fluegel L."/>
            <person name="Davis C.M."/>
            <person name="Simpson J.R."/>
            <person name="Lauterbach L."/>
            <person name="Steele A.D."/>
            <person name="Gui C."/>
            <person name="Meng S."/>
            <person name="Li G."/>
            <person name="Viehrig K."/>
            <person name="Ye F."/>
            <person name="Su P."/>
            <person name="Kiefer A.F."/>
            <person name="Nichols A."/>
            <person name="Cepeda A.J."/>
            <person name="Yan W."/>
            <person name="Fan B."/>
            <person name="Jiang Y."/>
            <person name="Adhikari A."/>
            <person name="Zheng C.-J."/>
            <person name="Schuster L."/>
            <person name="Cowan T.M."/>
            <person name="Smanski M.J."/>
            <person name="Chevrette M.G."/>
            <person name="De Carvalho L.P.S."/>
            <person name="Shen B."/>
        </authorList>
    </citation>
    <scope>NUCLEOTIDE SEQUENCE [LARGE SCALE GENOMIC DNA]</scope>
    <source>
        <strain evidence="1 2">NPDC000632</strain>
    </source>
</reference>
<dbReference type="PANTHER" id="PTHR33558:SF1">
    <property type="entry name" value="GLUTAREDOXIN-LIKE PROTEIN C5ORF63 HOMOLOG"/>
    <property type="match status" value="1"/>
</dbReference>
<proteinExistence type="predicted"/>
<organism evidence="1 2">
    <name type="scientific">Streptomyces flaveolus</name>
    <dbReference type="NCBI Taxonomy" id="67297"/>
    <lineage>
        <taxon>Bacteria</taxon>
        <taxon>Bacillati</taxon>
        <taxon>Actinomycetota</taxon>
        <taxon>Actinomycetes</taxon>
        <taxon>Kitasatosporales</taxon>
        <taxon>Streptomycetaceae</taxon>
        <taxon>Streptomyces</taxon>
    </lineage>
</organism>
<name>A0ABV1VJC3_9ACTN</name>
<dbReference type="Proteomes" id="UP001490330">
    <property type="component" value="Unassembled WGS sequence"/>
</dbReference>
<dbReference type="PANTHER" id="PTHR33558">
    <property type="entry name" value="GLUTAREDOXIN-LIKE PROTEIN C5ORF63 HOMOLOG"/>
    <property type="match status" value="1"/>
</dbReference>
<protein>
    <submittedName>
        <fullName evidence="1">Glutaredoxin family protein</fullName>
    </submittedName>
</protein>
<evidence type="ECO:0000313" key="1">
    <source>
        <dbReference type="EMBL" id="MER6906602.1"/>
    </source>
</evidence>